<dbReference type="RefSeq" id="WP_207164772.1">
    <property type="nucleotide sequence ID" value="NZ_CP071382.1"/>
</dbReference>
<dbReference type="EMBL" id="CP071382">
    <property type="protein sequence ID" value="QSV46974.1"/>
    <property type="molecule type" value="Genomic_DNA"/>
</dbReference>
<accession>A0ABX7Q699</accession>
<evidence type="ECO:0000259" key="3">
    <source>
        <dbReference type="PROSITE" id="PS00662"/>
    </source>
</evidence>
<dbReference type="InterPro" id="IPR006321">
    <property type="entry name" value="PilT/PilU"/>
</dbReference>
<dbReference type="PROSITE" id="PS00662">
    <property type="entry name" value="T2SP_E"/>
    <property type="match status" value="1"/>
</dbReference>
<name>A0ABX7Q699_9BACT</name>
<dbReference type="Pfam" id="PF00437">
    <property type="entry name" value="T2SSE"/>
    <property type="match status" value="1"/>
</dbReference>
<evidence type="ECO:0000256" key="2">
    <source>
        <dbReference type="SAM" id="MobiDB-lite"/>
    </source>
</evidence>
<dbReference type="InterPro" id="IPR001482">
    <property type="entry name" value="T2SS/T4SS_dom"/>
</dbReference>
<proteinExistence type="inferred from homology"/>
<protein>
    <submittedName>
        <fullName evidence="4">Type IV pilus twitching motility protein PilT</fullName>
    </submittedName>
</protein>
<feature type="region of interest" description="Disordered" evidence="2">
    <location>
        <begin position="358"/>
        <end position="387"/>
    </location>
</feature>
<dbReference type="SUPFAM" id="SSF52540">
    <property type="entry name" value="P-loop containing nucleoside triphosphate hydrolases"/>
    <property type="match status" value="1"/>
</dbReference>
<gene>
    <name evidence="4" type="ORF">JZM60_06835</name>
</gene>
<dbReference type="Gene3D" id="3.30.450.90">
    <property type="match status" value="1"/>
</dbReference>
<comment type="similarity">
    <text evidence="1">Belongs to the GSP E family.</text>
</comment>
<feature type="domain" description="Bacterial type II secretion system protein E" evidence="3">
    <location>
        <begin position="194"/>
        <end position="208"/>
    </location>
</feature>
<organism evidence="4 5">
    <name type="scientific">Geobacter benzoatilyticus</name>
    <dbReference type="NCBI Taxonomy" id="2815309"/>
    <lineage>
        <taxon>Bacteria</taxon>
        <taxon>Pseudomonadati</taxon>
        <taxon>Thermodesulfobacteriota</taxon>
        <taxon>Desulfuromonadia</taxon>
        <taxon>Geobacterales</taxon>
        <taxon>Geobacteraceae</taxon>
        <taxon>Geobacter</taxon>
    </lineage>
</organism>
<dbReference type="PANTHER" id="PTHR30486:SF12">
    <property type="entry name" value="TYPE IV PILUS ATPASE PILU"/>
    <property type="match status" value="1"/>
</dbReference>
<dbReference type="Gene3D" id="3.40.50.300">
    <property type="entry name" value="P-loop containing nucleotide triphosphate hydrolases"/>
    <property type="match status" value="1"/>
</dbReference>
<dbReference type="NCBIfam" id="TIGR01420">
    <property type="entry name" value="pilT_fam"/>
    <property type="match status" value="1"/>
</dbReference>
<dbReference type="PANTHER" id="PTHR30486">
    <property type="entry name" value="TWITCHING MOTILITY PROTEIN PILT"/>
    <property type="match status" value="1"/>
</dbReference>
<dbReference type="InterPro" id="IPR050921">
    <property type="entry name" value="T4SS_GSP_E_ATPase"/>
</dbReference>
<dbReference type="InterPro" id="IPR027417">
    <property type="entry name" value="P-loop_NTPase"/>
</dbReference>
<dbReference type="SMART" id="SM00382">
    <property type="entry name" value="AAA"/>
    <property type="match status" value="1"/>
</dbReference>
<dbReference type="InterPro" id="IPR003593">
    <property type="entry name" value="AAA+_ATPase"/>
</dbReference>
<evidence type="ECO:0000256" key="1">
    <source>
        <dbReference type="ARBA" id="ARBA00006611"/>
    </source>
</evidence>
<sequence>MELNDILAIAVKAKASDIHIKTGLPPVVRIDGRLRPIPNAQRLAPDQVRAMAFAIMNERQKGIFEEHYECDVAYGVPGLGRFRVSIYSQRGTVAMVFRSIPFGIPSIENLTLPPVIKKLALEERGLILVTGTTGSGKSTTLAAMIDYINEHRTCNIITVEDPVEFLHRDKKSILSQREVGFDTLSFATALKGALRQDPDVVLVGEMRDLETIETAMHAAETGHLVMSTLHTLDAAETINRIISVFPPFHQRQVRLQLSGVIKGVISQRLVPRADGKGRVPAVEVMIGTARIKEYIDDKDKTKLLSEAIAQGFTTYGMQTFDQSLMQLYTGKLITYEEALRQSTNPDDFALKVSGISSTSDSTWDNFVHDEAPPAAAGDTPGEGIEKF</sequence>
<evidence type="ECO:0000313" key="5">
    <source>
        <dbReference type="Proteomes" id="UP000663651"/>
    </source>
</evidence>
<keyword evidence="5" id="KW-1185">Reference proteome</keyword>
<reference evidence="4 5" key="1">
    <citation type="submission" date="2021-03" db="EMBL/GenBank/DDBJ databases">
        <title>Geobacter metallireducens gen. nov. sp. nov., a microorganism capable of coupling the complete oxidation of organic compounds to the reduction of iron and other metals.</title>
        <authorList>
            <person name="Li Y."/>
        </authorList>
    </citation>
    <scope>NUCLEOTIDE SEQUENCE [LARGE SCALE GENOMIC DNA]</scope>
    <source>
        <strain evidence="4 5">Jerry-YX</strain>
    </source>
</reference>
<dbReference type="Proteomes" id="UP000663651">
    <property type="component" value="Chromosome"/>
</dbReference>
<evidence type="ECO:0000313" key="4">
    <source>
        <dbReference type="EMBL" id="QSV46974.1"/>
    </source>
</evidence>
<dbReference type="CDD" id="cd01131">
    <property type="entry name" value="PilT"/>
    <property type="match status" value="1"/>
</dbReference>